<proteinExistence type="inferred from homology"/>
<evidence type="ECO:0000313" key="4">
    <source>
        <dbReference type="Proteomes" id="UP001529369"/>
    </source>
</evidence>
<dbReference type="InterPro" id="IPR042100">
    <property type="entry name" value="Bug_dom1"/>
</dbReference>
<dbReference type="PANTHER" id="PTHR42928">
    <property type="entry name" value="TRICARBOXYLATE-BINDING PROTEIN"/>
    <property type="match status" value="1"/>
</dbReference>
<comment type="caution">
    <text evidence="3">The sequence shown here is derived from an EMBL/GenBank/DDBJ whole genome shotgun (WGS) entry which is preliminary data.</text>
</comment>
<sequence>MLRRRGLLLAPLIAAPALAQDFPNRPIRLVVPFAPGGLTDIPARLVAAHMTRTLGQGVVVENRPGAAGTIGAALVRVAPPDGYTLLAANAASNAQAPALRRNVGYNPVEDFAPVMLGVISPFALMVRADRPLRSMDDLIALARREGRVTFGTTGPGGTGHILALMLTQQTGVTFEPIHFAGDAPAIQEVLAGRLDMHYAAATRPQVEAGALFPVATTGSARWSVFPEAPTLVELGFRGMDLVGWNGLVAPRGTPAGIIGALNVAANLAIHDGAVRARLAQAGLEPQGGGTGRFGAFIAGEYARYRQIATEFNLFMD</sequence>
<dbReference type="InterPro" id="IPR005064">
    <property type="entry name" value="BUG"/>
</dbReference>
<dbReference type="SUPFAM" id="SSF53850">
    <property type="entry name" value="Periplasmic binding protein-like II"/>
    <property type="match status" value="1"/>
</dbReference>
<evidence type="ECO:0000256" key="2">
    <source>
        <dbReference type="SAM" id="SignalP"/>
    </source>
</evidence>
<name>A0ABT8A6R9_9PROT</name>
<evidence type="ECO:0000256" key="1">
    <source>
        <dbReference type="ARBA" id="ARBA00006987"/>
    </source>
</evidence>
<feature type="signal peptide" evidence="2">
    <location>
        <begin position="1"/>
        <end position="19"/>
    </location>
</feature>
<reference evidence="4" key="1">
    <citation type="journal article" date="2019" name="Int. J. Syst. Evol. Microbiol.">
        <title>The Global Catalogue of Microorganisms (GCM) 10K type strain sequencing project: providing services to taxonomists for standard genome sequencing and annotation.</title>
        <authorList>
            <consortium name="The Broad Institute Genomics Platform"/>
            <consortium name="The Broad Institute Genome Sequencing Center for Infectious Disease"/>
            <person name="Wu L."/>
            <person name="Ma J."/>
        </authorList>
    </citation>
    <scope>NUCLEOTIDE SEQUENCE [LARGE SCALE GENOMIC DNA]</scope>
    <source>
        <strain evidence="4">CECT 7131</strain>
    </source>
</reference>
<organism evidence="3 4">
    <name type="scientific">Paeniroseomonas aquatica</name>
    <dbReference type="NCBI Taxonomy" id="373043"/>
    <lineage>
        <taxon>Bacteria</taxon>
        <taxon>Pseudomonadati</taxon>
        <taxon>Pseudomonadota</taxon>
        <taxon>Alphaproteobacteria</taxon>
        <taxon>Acetobacterales</taxon>
        <taxon>Acetobacteraceae</taxon>
        <taxon>Paeniroseomonas</taxon>
    </lineage>
</organism>
<evidence type="ECO:0000313" key="3">
    <source>
        <dbReference type="EMBL" id="MDN3565386.1"/>
    </source>
</evidence>
<dbReference type="Pfam" id="PF03401">
    <property type="entry name" value="TctC"/>
    <property type="match status" value="1"/>
</dbReference>
<dbReference type="CDD" id="cd07012">
    <property type="entry name" value="PBP2_Bug_TTT"/>
    <property type="match status" value="1"/>
</dbReference>
<dbReference type="Gene3D" id="3.40.190.10">
    <property type="entry name" value="Periplasmic binding protein-like II"/>
    <property type="match status" value="1"/>
</dbReference>
<protein>
    <submittedName>
        <fullName evidence="3">Tripartite tricarboxylate transporter substrate binding protein</fullName>
    </submittedName>
</protein>
<gene>
    <name evidence="3" type="ORF">QWZ14_13540</name>
</gene>
<dbReference type="PANTHER" id="PTHR42928:SF5">
    <property type="entry name" value="BLR1237 PROTEIN"/>
    <property type="match status" value="1"/>
</dbReference>
<comment type="similarity">
    <text evidence="1">Belongs to the UPF0065 (bug) family.</text>
</comment>
<dbReference type="EMBL" id="JAUFPN010000147">
    <property type="protein sequence ID" value="MDN3565386.1"/>
    <property type="molecule type" value="Genomic_DNA"/>
</dbReference>
<dbReference type="RefSeq" id="WP_290317216.1">
    <property type="nucleotide sequence ID" value="NZ_JAUFPN010000147.1"/>
</dbReference>
<dbReference type="PIRSF" id="PIRSF017082">
    <property type="entry name" value="YflP"/>
    <property type="match status" value="1"/>
</dbReference>
<feature type="chain" id="PRO_5047295964" evidence="2">
    <location>
        <begin position="20"/>
        <end position="316"/>
    </location>
</feature>
<keyword evidence="2" id="KW-0732">Signal</keyword>
<accession>A0ABT8A6R9</accession>
<dbReference type="Gene3D" id="3.40.190.150">
    <property type="entry name" value="Bordetella uptake gene, domain 1"/>
    <property type="match status" value="1"/>
</dbReference>
<keyword evidence="4" id="KW-1185">Reference proteome</keyword>
<dbReference type="Proteomes" id="UP001529369">
    <property type="component" value="Unassembled WGS sequence"/>
</dbReference>